<evidence type="ECO:0000313" key="5">
    <source>
        <dbReference type="Ensembl" id="ENSMMDP00005052506.1"/>
    </source>
</evidence>
<dbReference type="GO" id="GO:0004222">
    <property type="term" value="F:metalloendopeptidase activity"/>
    <property type="evidence" value="ECO:0007669"/>
    <property type="project" value="TreeGrafter"/>
</dbReference>
<comment type="subcellular location">
    <subcellularLocation>
        <location evidence="1">Secreted</location>
    </subcellularLocation>
</comment>
<evidence type="ECO:0000256" key="3">
    <source>
        <dbReference type="ARBA" id="ARBA00022729"/>
    </source>
</evidence>
<dbReference type="PANTHER" id="PTHR13723:SF20">
    <property type="entry name" value="A DISINTEGRIN AND METALLOPROTEINASE WITH THROMBOSPONDIN MOTIFS 13"/>
    <property type="match status" value="1"/>
</dbReference>
<dbReference type="Pfam" id="PF19030">
    <property type="entry name" value="TSP1_ADAMTS"/>
    <property type="match status" value="2"/>
</dbReference>
<dbReference type="PANTHER" id="PTHR13723">
    <property type="entry name" value="ADAMTS A DISINTEGRIN AND METALLOPROTEASE WITH THROMBOSPONDIN MOTIFS PROTEASE"/>
    <property type="match status" value="1"/>
</dbReference>
<proteinExistence type="predicted"/>
<dbReference type="GO" id="GO:0006508">
    <property type="term" value="P:proteolysis"/>
    <property type="evidence" value="ECO:0007669"/>
    <property type="project" value="TreeGrafter"/>
</dbReference>
<evidence type="ECO:0000256" key="1">
    <source>
        <dbReference type="ARBA" id="ARBA00004613"/>
    </source>
</evidence>
<keyword evidence="4" id="KW-0677">Repeat</keyword>
<evidence type="ECO:0000256" key="4">
    <source>
        <dbReference type="ARBA" id="ARBA00022737"/>
    </source>
</evidence>
<dbReference type="SUPFAM" id="SSF82895">
    <property type="entry name" value="TSP-1 type 1 repeat"/>
    <property type="match status" value="2"/>
</dbReference>
<dbReference type="Proteomes" id="UP000472263">
    <property type="component" value="Chromosome 9"/>
</dbReference>
<dbReference type="InterPro" id="IPR050439">
    <property type="entry name" value="ADAMTS_ADAMTS-like"/>
</dbReference>
<evidence type="ECO:0000313" key="6">
    <source>
        <dbReference type="Proteomes" id="UP000472263"/>
    </source>
</evidence>
<dbReference type="GO" id="GO:0030198">
    <property type="term" value="P:extracellular matrix organization"/>
    <property type="evidence" value="ECO:0007669"/>
    <property type="project" value="TreeGrafter"/>
</dbReference>
<dbReference type="GeneTree" id="ENSGT00940000158379"/>
<dbReference type="GO" id="GO:0031012">
    <property type="term" value="C:extracellular matrix"/>
    <property type="evidence" value="ECO:0007669"/>
    <property type="project" value="TreeGrafter"/>
</dbReference>
<reference evidence="5" key="1">
    <citation type="submission" date="2019-06" db="EMBL/GenBank/DDBJ databases">
        <authorList>
            <consortium name="Wellcome Sanger Institute Data Sharing"/>
        </authorList>
    </citation>
    <scope>NUCLEOTIDE SEQUENCE [LARGE SCALE GENOMIC DNA]</scope>
</reference>
<dbReference type="AlphaFoldDB" id="A0A668AXZ5"/>
<accession>A0A668AXZ5</accession>
<keyword evidence="3" id="KW-0732">Signal</keyword>
<evidence type="ECO:0000256" key="2">
    <source>
        <dbReference type="ARBA" id="ARBA00022525"/>
    </source>
</evidence>
<dbReference type="Gene3D" id="2.20.100.10">
    <property type="entry name" value="Thrombospondin type-1 (TSP1) repeat"/>
    <property type="match status" value="2"/>
</dbReference>
<keyword evidence="2" id="KW-0964">Secreted</keyword>
<sequence>MLELIVVSFYSKFIICHKDTALFDTVLFWEYWNILLHATVVGGYPVLSLILSLKVFLKFIQNVLPFLLGIQKHVYVCVDENTRGHVEEQYCDMPPPSIPPQTSCQLPACPPRWDTGEFGPCSTSCGGGERVRPVRCVQRQGGDVIKVPASECPSDEAPNAVEKCNLQHCPARYRETLVPWSNIPMIIISNQQDRSFVPVYCYSAVSESTSNRFSFVWCFFLCFRTCLFIFHRWHVSEPGECSAVCGPGEAKRTVSCVRSEHGQDVEVDYSFCSVQIRPSDSVPCVVDVCPIGWESKGKVKRKTSEILYPAFRFI</sequence>
<dbReference type="InterPro" id="IPR000884">
    <property type="entry name" value="TSP1_rpt"/>
</dbReference>
<dbReference type="InterPro" id="IPR036383">
    <property type="entry name" value="TSP1_rpt_sf"/>
</dbReference>
<name>A0A668AXZ5_9TELE</name>
<reference evidence="5" key="3">
    <citation type="submission" date="2025-09" db="UniProtKB">
        <authorList>
            <consortium name="Ensembl"/>
        </authorList>
    </citation>
    <scope>IDENTIFICATION</scope>
</reference>
<dbReference type="SMART" id="SM00209">
    <property type="entry name" value="TSP1"/>
    <property type="match status" value="2"/>
</dbReference>
<keyword evidence="6" id="KW-1185">Reference proteome</keyword>
<dbReference type="PROSITE" id="PS50092">
    <property type="entry name" value="TSP1"/>
    <property type="match status" value="2"/>
</dbReference>
<dbReference type="FunFam" id="2.20.100.10:FF:000005">
    <property type="entry name" value="ADAM metallopeptidase with thrombospondin type 1 motif 9"/>
    <property type="match status" value="1"/>
</dbReference>
<dbReference type="GO" id="GO:0005576">
    <property type="term" value="C:extracellular region"/>
    <property type="evidence" value="ECO:0007669"/>
    <property type="project" value="UniProtKB-SubCell"/>
</dbReference>
<organism evidence="5 6">
    <name type="scientific">Myripristis murdjan</name>
    <name type="common">pinecone soldierfish</name>
    <dbReference type="NCBI Taxonomy" id="586833"/>
    <lineage>
        <taxon>Eukaryota</taxon>
        <taxon>Metazoa</taxon>
        <taxon>Chordata</taxon>
        <taxon>Craniata</taxon>
        <taxon>Vertebrata</taxon>
        <taxon>Euteleostomi</taxon>
        <taxon>Actinopterygii</taxon>
        <taxon>Neopterygii</taxon>
        <taxon>Teleostei</taxon>
        <taxon>Neoteleostei</taxon>
        <taxon>Acanthomorphata</taxon>
        <taxon>Holocentriformes</taxon>
        <taxon>Holocentridae</taxon>
        <taxon>Myripristis</taxon>
    </lineage>
</organism>
<reference evidence="5" key="2">
    <citation type="submission" date="2025-08" db="UniProtKB">
        <authorList>
            <consortium name="Ensembl"/>
        </authorList>
    </citation>
    <scope>IDENTIFICATION</scope>
</reference>
<dbReference type="InParanoid" id="A0A668AXZ5"/>
<protein>
    <submittedName>
        <fullName evidence="5">Uncharacterized protein</fullName>
    </submittedName>
</protein>
<dbReference type="Ensembl" id="ENSMMDT00005053531.1">
    <property type="protein sequence ID" value="ENSMMDP00005052506.1"/>
    <property type="gene ID" value="ENSMMDG00005023668.1"/>
</dbReference>